<dbReference type="Pfam" id="PF02746">
    <property type="entry name" value="MR_MLE_N"/>
    <property type="match status" value="1"/>
</dbReference>
<keyword evidence="3" id="KW-0479">Metal-binding</keyword>
<dbReference type="GO" id="GO:0009063">
    <property type="term" value="P:amino acid catabolic process"/>
    <property type="evidence" value="ECO:0007669"/>
    <property type="project" value="InterPro"/>
</dbReference>
<dbReference type="InterPro" id="IPR013370">
    <property type="entry name" value="Chloromuconate_cycloisomerase"/>
</dbReference>
<evidence type="ECO:0000256" key="5">
    <source>
        <dbReference type="ARBA" id="ARBA00023211"/>
    </source>
</evidence>
<dbReference type="InterPro" id="IPR018110">
    <property type="entry name" value="Mandel_Rmase/mucon_lact_enz_CS"/>
</dbReference>
<evidence type="ECO:0000256" key="1">
    <source>
        <dbReference type="ARBA" id="ARBA00001936"/>
    </source>
</evidence>
<dbReference type="PANTHER" id="PTHR48080:SF3">
    <property type="entry name" value="ENOLASE SUPERFAMILY MEMBER DDB_G0284701"/>
    <property type="match status" value="1"/>
</dbReference>
<dbReference type="NCBIfam" id="TIGR02534">
    <property type="entry name" value="mucon_cyclo"/>
    <property type="match status" value="1"/>
</dbReference>
<sequence>MLKSLVEHHLGKVDRVETFLVDLPFKRLQRFARLDARAQTSLLIRITDQHGAQGIGEAIVPCGPWWSGDSVESMKIIIDTYLAPAMIGCELSRFNAIFDTLARVARGNLLAKAGLEMACLDLIGKSLDVPVHVLLGGKRRESCPIAWPLASGDPAQDRTEIEDMLSTGRASAFKVKAGADDLQSDLRRIADLTAALAGRAPLRIDPNESWSEMHALVALPQLVAMGVELIEQPVPREQMAVMGRITARSSVPIMIDEGVQTDTDMAHCIEAEAAHMVSIKIMKSGGMGAARRVADLAHTAGMPLYMGTFLETGIGTAAGMHLAATLPSLPFGGEIFGPLLMQDDLLRDPMQYKQGAVWLPEGAGLGVQIDDDKLRHYTRV</sequence>
<dbReference type="SUPFAM" id="SSF51604">
    <property type="entry name" value="Enolase C-terminal domain-like"/>
    <property type="match status" value="1"/>
</dbReference>
<reference evidence="9 10" key="1">
    <citation type="submission" date="2019-12" db="EMBL/GenBank/DDBJ databases">
        <title>Litoreibacter badius sp. nov., a novel bacteriochlorophyll a-containing bacterium in the genus Litoreibacter.</title>
        <authorList>
            <person name="Kanamuro M."/>
            <person name="Takabe Y."/>
            <person name="Mori K."/>
            <person name="Takaichi S."/>
            <person name="Hanada S."/>
        </authorList>
    </citation>
    <scope>NUCLEOTIDE SEQUENCE [LARGE SCALE GENOMIC DNA]</scope>
    <source>
        <strain evidence="9 10">K6</strain>
    </source>
</reference>
<evidence type="ECO:0000256" key="4">
    <source>
        <dbReference type="ARBA" id="ARBA00022797"/>
    </source>
</evidence>
<dbReference type="GO" id="GO:0030145">
    <property type="term" value="F:manganese ion binding"/>
    <property type="evidence" value="ECO:0007669"/>
    <property type="project" value="InterPro"/>
</dbReference>
<keyword evidence="6 9" id="KW-0413">Isomerase</keyword>
<dbReference type="SFLD" id="SFLDG01258">
    <property type="entry name" value="(chloro)muconate_cycloisomeras"/>
    <property type="match status" value="1"/>
</dbReference>
<evidence type="ECO:0000256" key="3">
    <source>
        <dbReference type="ARBA" id="ARBA00022723"/>
    </source>
</evidence>
<evidence type="ECO:0000259" key="8">
    <source>
        <dbReference type="SMART" id="SM00922"/>
    </source>
</evidence>
<dbReference type="EMBL" id="BLJE01000004">
    <property type="protein sequence ID" value="GFE66177.1"/>
    <property type="molecule type" value="Genomic_DNA"/>
</dbReference>
<organism evidence="9 10">
    <name type="scientific">Litoreibacter roseus</name>
    <dbReference type="NCBI Taxonomy" id="2601869"/>
    <lineage>
        <taxon>Bacteria</taxon>
        <taxon>Pseudomonadati</taxon>
        <taxon>Pseudomonadota</taxon>
        <taxon>Alphaproteobacteria</taxon>
        <taxon>Rhodobacterales</taxon>
        <taxon>Roseobacteraceae</taxon>
        <taxon>Litoreibacter</taxon>
    </lineage>
</organism>
<name>A0A6N6JJQ7_9RHOB</name>
<dbReference type="Proteomes" id="UP000436822">
    <property type="component" value="Unassembled WGS sequence"/>
</dbReference>
<keyword evidence="5" id="KW-0464">Manganese</keyword>
<keyword evidence="10" id="KW-1185">Reference proteome</keyword>
<dbReference type="InterPro" id="IPR013341">
    <property type="entry name" value="Mandelate_racemase_N_dom"/>
</dbReference>
<proteinExistence type="inferred from homology"/>
<dbReference type="OrthoDB" id="9775913at2"/>
<dbReference type="Pfam" id="PF13378">
    <property type="entry name" value="MR_MLE_C"/>
    <property type="match status" value="1"/>
</dbReference>
<comment type="cofactor">
    <cofactor evidence="1">
        <name>Mn(2+)</name>
        <dbReference type="ChEBI" id="CHEBI:29035"/>
    </cofactor>
</comment>
<comment type="similarity">
    <text evidence="2">Belongs to the mandelate racemase/muconate lactonizing enzyme family.</text>
</comment>
<evidence type="ECO:0000256" key="2">
    <source>
        <dbReference type="ARBA" id="ARBA00008031"/>
    </source>
</evidence>
<dbReference type="RefSeq" id="WP_159809002.1">
    <property type="nucleotide sequence ID" value="NZ_BLJE01000004.1"/>
</dbReference>
<dbReference type="SFLD" id="SFLDS00001">
    <property type="entry name" value="Enolase"/>
    <property type="match status" value="1"/>
</dbReference>
<dbReference type="GO" id="GO:0000287">
    <property type="term" value="F:magnesium ion binding"/>
    <property type="evidence" value="ECO:0007669"/>
    <property type="project" value="UniProtKB-ARBA"/>
</dbReference>
<dbReference type="InterPro" id="IPR029065">
    <property type="entry name" value="Enolase_C-like"/>
</dbReference>
<dbReference type="GO" id="GO:0018850">
    <property type="term" value="F:chloromuconate cycloisomerase activity"/>
    <property type="evidence" value="ECO:0007669"/>
    <property type="project" value="InterPro"/>
</dbReference>
<dbReference type="PROSITE" id="PS00909">
    <property type="entry name" value="MR_MLE_2"/>
    <property type="match status" value="1"/>
</dbReference>
<comment type="caution">
    <text evidence="9">The sequence shown here is derived from an EMBL/GenBank/DDBJ whole genome shotgun (WGS) entry which is preliminary data.</text>
</comment>
<dbReference type="InterPro" id="IPR036849">
    <property type="entry name" value="Enolase-like_C_sf"/>
</dbReference>
<evidence type="ECO:0000313" key="10">
    <source>
        <dbReference type="Proteomes" id="UP000436822"/>
    </source>
</evidence>
<keyword evidence="4" id="KW-0058">Aromatic hydrocarbons catabolism</keyword>
<accession>A0A6N6JJQ7</accession>
<dbReference type="InterPro" id="IPR029017">
    <property type="entry name" value="Enolase-like_N"/>
</dbReference>
<dbReference type="Gene3D" id="3.30.390.10">
    <property type="entry name" value="Enolase-like, N-terminal domain"/>
    <property type="match status" value="1"/>
</dbReference>
<dbReference type="SUPFAM" id="SSF54826">
    <property type="entry name" value="Enolase N-terminal domain-like"/>
    <property type="match status" value="1"/>
</dbReference>
<dbReference type="Gene3D" id="3.20.20.120">
    <property type="entry name" value="Enolase-like C-terminal domain"/>
    <property type="match status" value="1"/>
</dbReference>
<dbReference type="SMART" id="SM00922">
    <property type="entry name" value="MR_MLE"/>
    <property type="match status" value="1"/>
</dbReference>
<dbReference type="AlphaFoldDB" id="A0A6N6JJQ7"/>
<protein>
    <submittedName>
        <fullName evidence="9">Muconate cycloisomerase</fullName>
    </submittedName>
</protein>
<feature type="active site" description="Proton donor" evidence="7">
    <location>
        <position position="334"/>
    </location>
</feature>
<dbReference type="PANTHER" id="PTHR48080">
    <property type="entry name" value="D-GALACTONATE DEHYDRATASE-RELATED"/>
    <property type="match status" value="1"/>
</dbReference>
<dbReference type="GO" id="GO:0018849">
    <property type="term" value="F:muconate cycloisomerase activity"/>
    <property type="evidence" value="ECO:0007669"/>
    <property type="project" value="InterPro"/>
</dbReference>
<feature type="active site" description="Proton acceptor" evidence="7">
    <location>
        <position position="176"/>
    </location>
</feature>
<evidence type="ECO:0000256" key="7">
    <source>
        <dbReference type="PIRSR" id="PIRSR613370-1"/>
    </source>
</evidence>
<evidence type="ECO:0000313" key="9">
    <source>
        <dbReference type="EMBL" id="GFE66177.1"/>
    </source>
</evidence>
<dbReference type="SFLD" id="SFLDG00180">
    <property type="entry name" value="muconate_cycloisomerase"/>
    <property type="match status" value="1"/>
</dbReference>
<dbReference type="InterPro" id="IPR013342">
    <property type="entry name" value="Mandelate_racemase_C"/>
</dbReference>
<dbReference type="InterPro" id="IPR034593">
    <property type="entry name" value="DgoD-like"/>
</dbReference>
<gene>
    <name evidence="9" type="ORF">KIN_32510</name>
</gene>
<feature type="domain" description="Mandelate racemase/muconate lactonizing enzyme C-terminal" evidence="8">
    <location>
        <begin position="154"/>
        <end position="252"/>
    </location>
</feature>
<evidence type="ECO:0000256" key="6">
    <source>
        <dbReference type="ARBA" id="ARBA00023235"/>
    </source>
</evidence>